<dbReference type="RefSeq" id="XP_041185463.1">
    <property type="nucleotide sequence ID" value="XM_041333794.1"/>
</dbReference>
<keyword evidence="2" id="KW-1185">Reference proteome</keyword>
<sequence length="292" mass="33494">MVHNPLILDLTYGNMEDELHAYLSNCHCLNDWKDPKNSFVNIKAKEDNNEEQEADEDDVKNEDIEIEDGEPKCHMLTLLPRIKDNLHTSSSSSGYQLFPIAPAQTTGFIFKRRVYAVSINVPARQFLTEHFEKEGFKILYIMSNNPQTFMTSIPQLHGGTIKKWQVLSKDKETTVNTLHLKFPSPAWLRIKHGKYKDTIGYIFNSKQTNNFVTVLIPPREFPYNMPKGSVVLFDPSCLPTGILPSDVTHDGKVVASKYKSKEYYCGLLKKNFHQYCTELVVVPHPDNLHLHL</sequence>
<protein>
    <submittedName>
        <fullName evidence="1">Uncharacterized protein</fullName>
    </submittedName>
</protein>
<accession>A0A9P7IYJ2</accession>
<dbReference type="GeneID" id="64627811"/>
<dbReference type="EMBL" id="JABBWG010000219">
    <property type="protein sequence ID" value="KAG1797260.1"/>
    <property type="molecule type" value="Genomic_DNA"/>
</dbReference>
<comment type="caution">
    <text evidence="1">The sequence shown here is derived from an EMBL/GenBank/DDBJ whole genome shotgun (WGS) entry which is preliminary data.</text>
</comment>
<name>A0A9P7IYJ2_9AGAM</name>
<gene>
    <name evidence="1" type="ORF">BJ212DRAFT_1306025</name>
</gene>
<reference evidence="1" key="1">
    <citation type="journal article" date="2020" name="New Phytol.">
        <title>Comparative genomics reveals dynamic genome evolution in host specialist ectomycorrhizal fungi.</title>
        <authorList>
            <person name="Lofgren L.A."/>
            <person name="Nguyen N.H."/>
            <person name="Vilgalys R."/>
            <person name="Ruytinx J."/>
            <person name="Liao H.L."/>
            <person name="Branco S."/>
            <person name="Kuo A."/>
            <person name="LaButti K."/>
            <person name="Lipzen A."/>
            <person name="Andreopoulos W."/>
            <person name="Pangilinan J."/>
            <person name="Riley R."/>
            <person name="Hundley H."/>
            <person name="Na H."/>
            <person name="Barry K."/>
            <person name="Grigoriev I.V."/>
            <person name="Stajich J.E."/>
            <person name="Kennedy P.G."/>
        </authorList>
    </citation>
    <scope>NUCLEOTIDE SEQUENCE</scope>
    <source>
        <strain evidence="1">MN1</strain>
    </source>
</reference>
<evidence type="ECO:0000313" key="1">
    <source>
        <dbReference type="EMBL" id="KAG1797260.1"/>
    </source>
</evidence>
<dbReference type="AlphaFoldDB" id="A0A9P7IYJ2"/>
<organism evidence="1 2">
    <name type="scientific">Suillus subaureus</name>
    <dbReference type="NCBI Taxonomy" id="48587"/>
    <lineage>
        <taxon>Eukaryota</taxon>
        <taxon>Fungi</taxon>
        <taxon>Dikarya</taxon>
        <taxon>Basidiomycota</taxon>
        <taxon>Agaricomycotina</taxon>
        <taxon>Agaricomycetes</taxon>
        <taxon>Agaricomycetidae</taxon>
        <taxon>Boletales</taxon>
        <taxon>Suillineae</taxon>
        <taxon>Suillaceae</taxon>
        <taxon>Suillus</taxon>
    </lineage>
</organism>
<proteinExistence type="predicted"/>
<dbReference type="Proteomes" id="UP000807769">
    <property type="component" value="Unassembled WGS sequence"/>
</dbReference>
<evidence type="ECO:0000313" key="2">
    <source>
        <dbReference type="Proteomes" id="UP000807769"/>
    </source>
</evidence>
<dbReference type="OrthoDB" id="2679516at2759"/>